<keyword evidence="2" id="KW-0456">Lyase</keyword>
<dbReference type="CDD" id="cd06587">
    <property type="entry name" value="VOC"/>
    <property type="match status" value="1"/>
</dbReference>
<dbReference type="EMBL" id="JADOUF010000001">
    <property type="protein sequence ID" value="MBG6134050.1"/>
    <property type="molecule type" value="Genomic_DNA"/>
</dbReference>
<evidence type="ECO:0000313" key="2">
    <source>
        <dbReference type="EMBL" id="MBG6134050.1"/>
    </source>
</evidence>
<dbReference type="AlphaFoldDB" id="A0A8J7G713"/>
<proteinExistence type="predicted"/>
<dbReference type="GO" id="GO:0016829">
    <property type="term" value="F:lyase activity"/>
    <property type="evidence" value="ECO:0007669"/>
    <property type="project" value="UniProtKB-KW"/>
</dbReference>
<evidence type="ECO:0000259" key="1">
    <source>
        <dbReference type="Pfam" id="PF18029"/>
    </source>
</evidence>
<dbReference type="RefSeq" id="WP_197001332.1">
    <property type="nucleotide sequence ID" value="NZ_BONS01000070.1"/>
</dbReference>
<protein>
    <submittedName>
        <fullName evidence="2">Catechol 2,3-dioxygenase-like lactoylglutathione lyase family enzyme</fullName>
    </submittedName>
</protein>
<dbReference type="SUPFAM" id="SSF54593">
    <property type="entry name" value="Glyoxalase/Bleomycin resistance protein/Dihydroxybiphenyl dioxygenase"/>
    <property type="match status" value="1"/>
</dbReference>
<name>A0A8J7G713_9ACTN</name>
<dbReference type="PANTHER" id="PTHR35908">
    <property type="entry name" value="HYPOTHETICAL FUSION PROTEIN"/>
    <property type="match status" value="1"/>
</dbReference>
<feature type="domain" description="Glyoxalase-like" evidence="1">
    <location>
        <begin position="4"/>
        <end position="146"/>
    </location>
</feature>
<comment type="caution">
    <text evidence="2">The sequence shown here is derived from an EMBL/GenBank/DDBJ whole genome shotgun (WGS) entry which is preliminary data.</text>
</comment>
<evidence type="ECO:0000313" key="3">
    <source>
        <dbReference type="Proteomes" id="UP000622552"/>
    </source>
</evidence>
<dbReference type="InterPro" id="IPR041581">
    <property type="entry name" value="Glyoxalase_6"/>
</dbReference>
<dbReference type="PANTHER" id="PTHR35908:SF1">
    <property type="entry name" value="CONSERVED PROTEIN"/>
    <property type="match status" value="1"/>
</dbReference>
<organism evidence="2 3">
    <name type="scientific">Longispora fulva</name>
    <dbReference type="NCBI Taxonomy" id="619741"/>
    <lineage>
        <taxon>Bacteria</taxon>
        <taxon>Bacillati</taxon>
        <taxon>Actinomycetota</taxon>
        <taxon>Actinomycetes</taxon>
        <taxon>Micromonosporales</taxon>
        <taxon>Micromonosporaceae</taxon>
        <taxon>Longispora</taxon>
    </lineage>
</organism>
<dbReference type="Proteomes" id="UP000622552">
    <property type="component" value="Unassembled WGS sequence"/>
</dbReference>
<dbReference type="Pfam" id="PF18029">
    <property type="entry name" value="Glyoxalase_6"/>
    <property type="match status" value="1"/>
</dbReference>
<keyword evidence="3" id="KW-1185">Reference proteome</keyword>
<dbReference type="InterPro" id="IPR029068">
    <property type="entry name" value="Glyas_Bleomycin-R_OHBP_Dase"/>
</dbReference>
<sequence>MGFQLTIDCADPDRLVSFWAATLGYRAQDPPEGHVTWRDFYVSVGVPAEELGDGDCADRIVDPAGAGPAIWFQIVPERKTLKNRLHLDVLVGGGRSVGVAVRRQRVDAEVERLVRLGATVLSKHDGDTDGQYGVTLADPEGNEFCVA</sequence>
<gene>
    <name evidence="2" type="ORF">IW245_000244</name>
</gene>
<reference evidence="2" key="1">
    <citation type="submission" date="2020-11" db="EMBL/GenBank/DDBJ databases">
        <title>Sequencing the genomes of 1000 actinobacteria strains.</title>
        <authorList>
            <person name="Klenk H.-P."/>
        </authorList>
    </citation>
    <scope>NUCLEOTIDE SEQUENCE</scope>
    <source>
        <strain evidence="2">DSM 45356</strain>
    </source>
</reference>
<accession>A0A8J7G713</accession>
<dbReference type="Gene3D" id="3.10.180.10">
    <property type="entry name" value="2,3-Dihydroxybiphenyl 1,2-Dioxygenase, domain 1"/>
    <property type="match status" value="1"/>
</dbReference>